<comment type="similarity">
    <text evidence="1">Belongs to the universal ribosomal protein uS4 family.</text>
</comment>
<dbReference type="CDD" id="cd00165">
    <property type="entry name" value="S4"/>
    <property type="match status" value="1"/>
</dbReference>
<dbReference type="SMART" id="SM01390">
    <property type="entry name" value="Ribosomal_S4"/>
    <property type="match status" value="1"/>
</dbReference>
<feature type="region of interest" description="Disordered" evidence="6">
    <location>
        <begin position="13"/>
        <end position="33"/>
    </location>
</feature>
<name>A0ABN9S5Z8_9DINO</name>
<dbReference type="PANTHER" id="PTHR11831">
    <property type="entry name" value="30S 40S RIBOSOMAL PROTEIN"/>
    <property type="match status" value="1"/>
</dbReference>
<keyword evidence="4" id="KW-0689">Ribosomal protein</keyword>
<protein>
    <recommendedName>
        <fullName evidence="7">Small ribosomal subunit protein uS4 N-terminal domain-containing protein</fullName>
    </recommendedName>
</protein>
<sequence length="227" mass="25653">PFWLQERGGGLLHDPRAGPHTARAMGGKKSYQNYGKTFRKPKRPFEKERLDSEMKIVGEYGLKNKREVWRVQYALAKIRTAARHLLTLDEKSEQRMFQGEALLRRMIRIGLLMESEKKLDYVLGLTSAKIMERRLQTKVFKLGLAKSIHHARVLIRQRHISRRKNCINTHFRSLHALMPPSVPRVSASASRSATSRPSWCASTARSTSTSPSPPRSAAAGPAACAAR</sequence>
<evidence type="ECO:0000256" key="4">
    <source>
        <dbReference type="ARBA" id="ARBA00022980"/>
    </source>
</evidence>
<dbReference type="InterPro" id="IPR005710">
    <property type="entry name" value="Ribosomal_uS4_euk/arc"/>
</dbReference>
<keyword evidence="3" id="KW-0694">RNA-binding</keyword>
<feature type="region of interest" description="Disordered" evidence="6">
    <location>
        <begin position="185"/>
        <end position="227"/>
    </location>
</feature>
<reference evidence="8" key="1">
    <citation type="submission" date="2023-10" db="EMBL/GenBank/DDBJ databases">
        <authorList>
            <person name="Chen Y."/>
            <person name="Shah S."/>
            <person name="Dougan E. K."/>
            <person name="Thang M."/>
            <person name="Chan C."/>
        </authorList>
    </citation>
    <scope>NUCLEOTIDE SEQUENCE [LARGE SCALE GENOMIC DNA]</scope>
</reference>
<dbReference type="Gene3D" id="3.10.290.10">
    <property type="entry name" value="RNA-binding S4 domain"/>
    <property type="match status" value="1"/>
</dbReference>
<evidence type="ECO:0000256" key="3">
    <source>
        <dbReference type="ARBA" id="ARBA00022884"/>
    </source>
</evidence>
<dbReference type="PANTHER" id="PTHR11831:SF5">
    <property type="entry name" value="40S RIBOSOMAL PROTEIN S9"/>
    <property type="match status" value="1"/>
</dbReference>
<comment type="caution">
    <text evidence="8">The sequence shown here is derived from an EMBL/GenBank/DDBJ whole genome shotgun (WGS) entry which is preliminary data.</text>
</comment>
<keyword evidence="9" id="KW-1185">Reference proteome</keyword>
<dbReference type="PROSITE" id="PS00632">
    <property type="entry name" value="RIBOSOMAL_S4"/>
    <property type="match status" value="1"/>
</dbReference>
<evidence type="ECO:0000256" key="5">
    <source>
        <dbReference type="ARBA" id="ARBA00023274"/>
    </source>
</evidence>
<dbReference type="InterPro" id="IPR022801">
    <property type="entry name" value="Ribosomal_uS4"/>
</dbReference>
<keyword evidence="2" id="KW-0699">rRNA-binding</keyword>
<keyword evidence="5" id="KW-0687">Ribonucleoprotein</keyword>
<dbReference type="Proteomes" id="UP001189429">
    <property type="component" value="Unassembled WGS sequence"/>
</dbReference>
<evidence type="ECO:0000256" key="6">
    <source>
        <dbReference type="SAM" id="MobiDB-lite"/>
    </source>
</evidence>
<dbReference type="SUPFAM" id="SSF55174">
    <property type="entry name" value="Alpha-L RNA-binding motif"/>
    <property type="match status" value="1"/>
</dbReference>
<dbReference type="NCBIfam" id="TIGR01018">
    <property type="entry name" value="uS4_arch"/>
    <property type="match status" value="1"/>
</dbReference>
<organism evidence="8 9">
    <name type="scientific">Prorocentrum cordatum</name>
    <dbReference type="NCBI Taxonomy" id="2364126"/>
    <lineage>
        <taxon>Eukaryota</taxon>
        <taxon>Sar</taxon>
        <taxon>Alveolata</taxon>
        <taxon>Dinophyceae</taxon>
        <taxon>Prorocentrales</taxon>
        <taxon>Prorocentraceae</taxon>
        <taxon>Prorocentrum</taxon>
    </lineage>
</organism>
<proteinExistence type="inferred from homology"/>
<dbReference type="EMBL" id="CAUYUJ010009586">
    <property type="protein sequence ID" value="CAK0827193.1"/>
    <property type="molecule type" value="Genomic_DNA"/>
</dbReference>
<accession>A0ABN9S5Z8</accession>
<evidence type="ECO:0000313" key="8">
    <source>
        <dbReference type="EMBL" id="CAK0827193.1"/>
    </source>
</evidence>
<evidence type="ECO:0000256" key="1">
    <source>
        <dbReference type="ARBA" id="ARBA00007465"/>
    </source>
</evidence>
<dbReference type="InterPro" id="IPR001912">
    <property type="entry name" value="Ribosomal_uS4_N"/>
</dbReference>
<evidence type="ECO:0000256" key="2">
    <source>
        <dbReference type="ARBA" id="ARBA00022730"/>
    </source>
</evidence>
<dbReference type="InterPro" id="IPR036986">
    <property type="entry name" value="S4_RNA-bd_sf"/>
</dbReference>
<dbReference type="InterPro" id="IPR018079">
    <property type="entry name" value="Ribosomal_uS4_CS"/>
</dbReference>
<feature type="domain" description="Small ribosomal subunit protein uS4 N-terminal" evidence="7">
    <location>
        <begin position="32"/>
        <end position="132"/>
    </location>
</feature>
<gene>
    <name evidence="8" type="ORF">PCOR1329_LOCUS26791</name>
</gene>
<evidence type="ECO:0000313" key="9">
    <source>
        <dbReference type="Proteomes" id="UP001189429"/>
    </source>
</evidence>
<evidence type="ECO:0000259" key="7">
    <source>
        <dbReference type="SMART" id="SM01390"/>
    </source>
</evidence>
<dbReference type="Pfam" id="PF00163">
    <property type="entry name" value="Ribosomal_S4"/>
    <property type="match status" value="1"/>
</dbReference>
<feature type="non-terminal residue" evidence="8">
    <location>
        <position position="1"/>
    </location>
</feature>